<reference evidence="1" key="1">
    <citation type="journal article" date="2021" name="J. Hered.">
        <title>Genome Assembly of Salicaceae Populus deltoides (Eastern Cottonwood) I-69 Based on Nanopore Sequencing and Hi-C Technologies.</title>
        <authorList>
            <person name="Bai S."/>
            <person name="Wu H."/>
            <person name="Zhang J."/>
            <person name="Pan Z."/>
            <person name="Zhao W."/>
            <person name="Li Z."/>
            <person name="Tong C."/>
        </authorList>
    </citation>
    <scope>NUCLEOTIDE SEQUENCE</scope>
    <source>
        <tissue evidence="1">Leaf</tissue>
    </source>
</reference>
<name>A0A8T2XBP6_POPDE</name>
<accession>A0A8T2XBP6</accession>
<keyword evidence="2" id="KW-1185">Reference proteome</keyword>
<dbReference type="PANTHER" id="PTHR35499:SF4">
    <property type="entry name" value="ALC-INTERACTING PROTEIN 1"/>
    <property type="match status" value="1"/>
</dbReference>
<dbReference type="Proteomes" id="UP000807159">
    <property type="component" value="Chromosome 13"/>
</dbReference>
<dbReference type="EMBL" id="JACEGQ020000013">
    <property type="protein sequence ID" value="KAH8490212.1"/>
    <property type="molecule type" value="Genomic_DNA"/>
</dbReference>
<protein>
    <submittedName>
        <fullName evidence="1">Uncharacterized protein</fullName>
    </submittedName>
</protein>
<dbReference type="AlphaFoldDB" id="A0A8T2XBP6"/>
<gene>
    <name evidence="1" type="ORF">H0E87_022656</name>
</gene>
<dbReference type="PANTHER" id="PTHR35499">
    <property type="entry name" value="OS05G0128300 PROTEIN"/>
    <property type="match status" value="1"/>
</dbReference>
<organism evidence="1 2">
    <name type="scientific">Populus deltoides</name>
    <name type="common">Eastern poplar</name>
    <name type="synonym">Eastern cottonwood</name>
    <dbReference type="NCBI Taxonomy" id="3696"/>
    <lineage>
        <taxon>Eukaryota</taxon>
        <taxon>Viridiplantae</taxon>
        <taxon>Streptophyta</taxon>
        <taxon>Embryophyta</taxon>
        <taxon>Tracheophyta</taxon>
        <taxon>Spermatophyta</taxon>
        <taxon>Magnoliopsida</taxon>
        <taxon>eudicotyledons</taxon>
        <taxon>Gunneridae</taxon>
        <taxon>Pentapetalae</taxon>
        <taxon>rosids</taxon>
        <taxon>fabids</taxon>
        <taxon>Malpighiales</taxon>
        <taxon>Salicaceae</taxon>
        <taxon>Saliceae</taxon>
        <taxon>Populus</taxon>
    </lineage>
</organism>
<sequence>MDYLLYLDLAQAQHHRARTPELINQEDHDVYVLFSEDSSKISLLGLGELLAHDAIYLDLVIHSEWTLRFSKKKSSPNFLDLMLNNVEVEPKENNKKDSGTCNNHGKEHYTEVARKLCRLIEEDAKESRWERKNTFHSECFEEIFVEFGSTSLIYFYVK</sequence>
<comment type="caution">
    <text evidence="1">The sequence shown here is derived from an EMBL/GenBank/DDBJ whole genome shotgun (WGS) entry which is preliminary data.</text>
</comment>
<evidence type="ECO:0000313" key="2">
    <source>
        <dbReference type="Proteomes" id="UP000807159"/>
    </source>
</evidence>
<proteinExistence type="predicted"/>
<evidence type="ECO:0000313" key="1">
    <source>
        <dbReference type="EMBL" id="KAH8490212.1"/>
    </source>
</evidence>